<evidence type="ECO:0000256" key="1">
    <source>
        <dbReference type="SAM" id="MobiDB-lite"/>
    </source>
</evidence>
<feature type="compositionally biased region" description="Basic and acidic residues" evidence="1">
    <location>
        <begin position="94"/>
        <end position="109"/>
    </location>
</feature>
<organism evidence="2 3">
    <name type="scientific">Geomonas limicola</name>
    <dbReference type="NCBI Taxonomy" id="2740186"/>
    <lineage>
        <taxon>Bacteria</taxon>
        <taxon>Pseudomonadati</taxon>
        <taxon>Thermodesulfobacteriota</taxon>
        <taxon>Desulfuromonadia</taxon>
        <taxon>Geobacterales</taxon>
        <taxon>Geobacteraceae</taxon>
        <taxon>Geomonas</taxon>
    </lineage>
</organism>
<evidence type="ECO:0000313" key="3">
    <source>
        <dbReference type="Proteomes" id="UP000587586"/>
    </source>
</evidence>
<proteinExistence type="predicted"/>
<dbReference type="AlphaFoldDB" id="A0A6V8N5U6"/>
<evidence type="ECO:0000313" key="2">
    <source>
        <dbReference type="EMBL" id="GFO67916.1"/>
    </source>
</evidence>
<gene>
    <name evidence="2" type="ORF">GMLC_14950</name>
</gene>
<comment type="caution">
    <text evidence="2">The sequence shown here is derived from an EMBL/GenBank/DDBJ whole genome shotgun (WGS) entry which is preliminary data.</text>
</comment>
<feature type="compositionally biased region" description="Low complexity" evidence="1">
    <location>
        <begin position="114"/>
        <end position="125"/>
    </location>
</feature>
<keyword evidence="3" id="KW-1185">Reference proteome</keyword>
<protein>
    <submittedName>
        <fullName evidence="2">Uncharacterized protein</fullName>
    </submittedName>
</protein>
<dbReference type="EMBL" id="BLXZ01000003">
    <property type="protein sequence ID" value="GFO67916.1"/>
    <property type="molecule type" value="Genomic_DNA"/>
</dbReference>
<feature type="region of interest" description="Disordered" evidence="1">
    <location>
        <begin position="91"/>
        <end position="142"/>
    </location>
</feature>
<accession>A0A6V8N5U6</accession>
<reference evidence="3" key="1">
    <citation type="submission" date="2020-06" db="EMBL/GenBank/DDBJ databases">
        <title>Draft genomic sequecing of Geomonas sp. Red745.</title>
        <authorList>
            <person name="Itoh H."/>
            <person name="Xu Z.X."/>
            <person name="Ushijima N."/>
            <person name="Masuda Y."/>
            <person name="Shiratori Y."/>
            <person name="Senoo K."/>
        </authorList>
    </citation>
    <scope>NUCLEOTIDE SEQUENCE [LARGE SCALE GENOMIC DNA]</scope>
    <source>
        <strain evidence="3">Red745</strain>
    </source>
</reference>
<sequence>MFQKSEQTVNDALRRNVWRSLLIMRKATVSELLGVVRELSTRKARALLRELETHGYAGRTLRKGRPEYFQAVDSPSLPTLCAHCNRPFSSKACSKKETKRDRQKERERQLTMVPTTTPKSPAAAAVETTVPNVSLEVNHDAA</sequence>
<dbReference type="Proteomes" id="UP000587586">
    <property type="component" value="Unassembled WGS sequence"/>
</dbReference>
<name>A0A6V8N5U6_9BACT</name>